<accession>A0AAD9BGV9</accession>
<evidence type="ECO:0000256" key="1">
    <source>
        <dbReference type="SAM" id="MobiDB-lite"/>
    </source>
</evidence>
<proteinExistence type="predicted"/>
<dbReference type="AlphaFoldDB" id="A0AAD9BGV9"/>
<feature type="region of interest" description="Disordered" evidence="1">
    <location>
        <begin position="62"/>
        <end position="85"/>
    </location>
</feature>
<protein>
    <submittedName>
        <fullName evidence="2">DNA cross-link repair 1A protein</fullName>
    </submittedName>
</protein>
<comment type="caution">
    <text evidence="2">The sequence shown here is derived from an EMBL/GenBank/DDBJ whole genome shotgun (WGS) entry which is preliminary data.</text>
</comment>
<evidence type="ECO:0000313" key="3">
    <source>
        <dbReference type="Proteomes" id="UP001228049"/>
    </source>
</evidence>
<dbReference type="EMBL" id="JASDAP010000024">
    <property type="protein sequence ID" value="KAK1881804.1"/>
    <property type="molecule type" value="Genomic_DNA"/>
</dbReference>
<organism evidence="2 3">
    <name type="scientific">Dissostichus eleginoides</name>
    <name type="common">Patagonian toothfish</name>
    <name type="synonym">Dissostichus amissus</name>
    <dbReference type="NCBI Taxonomy" id="100907"/>
    <lineage>
        <taxon>Eukaryota</taxon>
        <taxon>Metazoa</taxon>
        <taxon>Chordata</taxon>
        <taxon>Craniata</taxon>
        <taxon>Vertebrata</taxon>
        <taxon>Euteleostomi</taxon>
        <taxon>Actinopterygii</taxon>
        <taxon>Neopterygii</taxon>
        <taxon>Teleostei</taxon>
        <taxon>Neoteleostei</taxon>
        <taxon>Acanthomorphata</taxon>
        <taxon>Eupercaria</taxon>
        <taxon>Perciformes</taxon>
        <taxon>Notothenioidei</taxon>
        <taxon>Nototheniidae</taxon>
        <taxon>Dissostichus</taxon>
    </lineage>
</organism>
<dbReference type="Proteomes" id="UP001228049">
    <property type="component" value="Unassembled WGS sequence"/>
</dbReference>
<evidence type="ECO:0000313" key="2">
    <source>
        <dbReference type="EMBL" id="KAK1881804.1"/>
    </source>
</evidence>
<name>A0AAD9BGV9_DISEL</name>
<gene>
    <name evidence="2" type="ORF">KUDE01_024968</name>
</gene>
<keyword evidence="3" id="KW-1185">Reference proteome</keyword>
<sequence>MCQMPFSILVVQTQRWHVAECLDTPRDTCKECPDGLQCCSTIPNHYKKCNHTSWPNVEQTVTQPSSVCPNRRGPAGGRASAVSQG</sequence>
<reference evidence="2" key="1">
    <citation type="submission" date="2023-04" db="EMBL/GenBank/DDBJ databases">
        <title>Chromosome-level genome of Chaenocephalus aceratus.</title>
        <authorList>
            <person name="Park H."/>
        </authorList>
    </citation>
    <scope>NUCLEOTIDE SEQUENCE</scope>
    <source>
        <strain evidence="2">DE</strain>
        <tissue evidence="2">Muscle</tissue>
    </source>
</reference>